<evidence type="ECO:0000256" key="1">
    <source>
        <dbReference type="SAM" id="Coils"/>
    </source>
</evidence>
<sequence>MVCNKTAYIETIQDIEDVVTSLYEKIEGLKKRYSKKKETPKQKPKPWWSIDLEMERKEVRACRRRCQKAKGNVRKEYKDQYYREHDIYNKMINETKKESWKVLNNKLTKNSFNVAYKTARNQIKRKVIVKSITKEDGNPTTSPKETIEYLLEKFYPPPSEHPLENETVLRKRQYQESKHSRLQQLPNSSLL</sequence>
<reference evidence="3 4" key="1">
    <citation type="journal article" date="2020" name="Cell">
        <title>Large-Scale Comparative Analyses of Tick Genomes Elucidate Their Genetic Diversity and Vector Capacities.</title>
        <authorList>
            <consortium name="Tick Genome and Microbiome Consortium (TIGMIC)"/>
            <person name="Jia N."/>
            <person name="Wang J."/>
            <person name="Shi W."/>
            <person name="Du L."/>
            <person name="Sun Y."/>
            <person name="Zhan W."/>
            <person name="Jiang J.F."/>
            <person name="Wang Q."/>
            <person name="Zhang B."/>
            <person name="Ji P."/>
            <person name="Bell-Sakyi L."/>
            <person name="Cui X.M."/>
            <person name="Yuan T.T."/>
            <person name="Jiang B.G."/>
            <person name="Yang W.F."/>
            <person name="Lam T.T."/>
            <person name="Chang Q.C."/>
            <person name="Ding S.J."/>
            <person name="Wang X.J."/>
            <person name="Zhu J.G."/>
            <person name="Ruan X.D."/>
            <person name="Zhao L."/>
            <person name="Wei J.T."/>
            <person name="Ye R.Z."/>
            <person name="Que T.C."/>
            <person name="Du C.H."/>
            <person name="Zhou Y.H."/>
            <person name="Cheng J.X."/>
            <person name="Dai P.F."/>
            <person name="Guo W.B."/>
            <person name="Han X.H."/>
            <person name="Huang E.J."/>
            <person name="Li L.F."/>
            <person name="Wei W."/>
            <person name="Gao Y.C."/>
            <person name="Liu J.Z."/>
            <person name="Shao H.Z."/>
            <person name="Wang X."/>
            <person name="Wang C.C."/>
            <person name="Yang T.C."/>
            <person name="Huo Q.B."/>
            <person name="Li W."/>
            <person name="Chen H.Y."/>
            <person name="Chen S.E."/>
            <person name="Zhou L.G."/>
            <person name="Ni X.B."/>
            <person name="Tian J.H."/>
            <person name="Sheng Y."/>
            <person name="Liu T."/>
            <person name="Pan Y.S."/>
            <person name="Xia L.Y."/>
            <person name="Li J."/>
            <person name="Zhao F."/>
            <person name="Cao W.C."/>
        </authorList>
    </citation>
    <scope>NUCLEOTIDE SEQUENCE [LARGE SCALE GENOMIC DNA]</scope>
    <source>
        <strain evidence="3">HaeL-2018</strain>
    </source>
</reference>
<accession>A0A9J6GI02</accession>
<comment type="caution">
    <text evidence="3">The sequence shown here is derived from an EMBL/GenBank/DDBJ whole genome shotgun (WGS) entry which is preliminary data.</text>
</comment>
<organism evidence="3 4">
    <name type="scientific">Haemaphysalis longicornis</name>
    <name type="common">Bush tick</name>
    <dbReference type="NCBI Taxonomy" id="44386"/>
    <lineage>
        <taxon>Eukaryota</taxon>
        <taxon>Metazoa</taxon>
        <taxon>Ecdysozoa</taxon>
        <taxon>Arthropoda</taxon>
        <taxon>Chelicerata</taxon>
        <taxon>Arachnida</taxon>
        <taxon>Acari</taxon>
        <taxon>Parasitiformes</taxon>
        <taxon>Ixodida</taxon>
        <taxon>Ixodoidea</taxon>
        <taxon>Ixodidae</taxon>
        <taxon>Haemaphysalinae</taxon>
        <taxon>Haemaphysalis</taxon>
    </lineage>
</organism>
<keyword evidence="4" id="KW-1185">Reference proteome</keyword>
<keyword evidence="1" id="KW-0175">Coiled coil</keyword>
<feature type="compositionally biased region" description="Polar residues" evidence="2">
    <location>
        <begin position="182"/>
        <end position="191"/>
    </location>
</feature>
<protein>
    <submittedName>
        <fullName evidence="3">Uncharacterized protein</fullName>
    </submittedName>
</protein>
<feature type="region of interest" description="Disordered" evidence="2">
    <location>
        <begin position="172"/>
        <end position="191"/>
    </location>
</feature>
<feature type="coiled-coil region" evidence="1">
    <location>
        <begin position="12"/>
        <end position="72"/>
    </location>
</feature>
<dbReference type="EMBL" id="JABSTR010000006">
    <property type="protein sequence ID" value="KAH9374505.1"/>
    <property type="molecule type" value="Genomic_DNA"/>
</dbReference>
<dbReference type="OrthoDB" id="6781244at2759"/>
<dbReference type="AlphaFoldDB" id="A0A9J6GI02"/>
<proteinExistence type="predicted"/>
<dbReference type="Proteomes" id="UP000821853">
    <property type="component" value="Chromosome 4"/>
</dbReference>
<evidence type="ECO:0000313" key="4">
    <source>
        <dbReference type="Proteomes" id="UP000821853"/>
    </source>
</evidence>
<evidence type="ECO:0000313" key="3">
    <source>
        <dbReference type="EMBL" id="KAH9374505.1"/>
    </source>
</evidence>
<gene>
    <name evidence="3" type="ORF">HPB48_022936</name>
</gene>
<dbReference type="VEuPathDB" id="VectorBase:HLOH_041363"/>
<name>A0A9J6GI02_HAELO</name>
<evidence type="ECO:0000256" key="2">
    <source>
        <dbReference type="SAM" id="MobiDB-lite"/>
    </source>
</evidence>